<comment type="similarity">
    <text evidence="2">Belongs to the class-V pyridoxal-phosphate-dependent aminotransferase family. NifS/IscS subfamily.</text>
</comment>
<keyword evidence="5" id="KW-0663">Pyridoxal phosphate</keyword>
<accession>A0A1D7UX97</accession>
<evidence type="ECO:0000256" key="3">
    <source>
        <dbReference type="ARBA" id="ARBA00022679"/>
    </source>
</evidence>
<evidence type="ECO:0000256" key="5">
    <source>
        <dbReference type="ARBA" id="ARBA00022898"/>
    </source>
</evidence>
<dbReference type="GO" id="GO:0046872">
    <property type="term" value="F:metal ion binding"/>
    <property type="evidence" value="ECO:0007669"/>
    <property type="project" value="UniProtKB-KW"/>
</dbReference>
<gene>
    <name evidence="10" type="ORF">A0128_10340</name>
</gene>
<dbReference type="RefSeq" id="WP_069607437.1">
    <property type="nucleotide sequence ID" value="NZ_CP015217.1"/>
</dbReference>
<evidence type="ECO:0000256" key="1">
    <source>
        <dbReference type="ARBA" id="ARBA00001933"/>
    </source>
</evidence>
<organism evidence="10 11">
    <name type="scientific">Leptospira tipperaryensis</name>
    <dbReference type="NCBI Taxonomy" id="2564040"/>
    <lineage>
        <taxon>Bacteria</taxon>
        <taxon>Pseudomonadati</taxon>
        <taxon>Spirochaetota</taxon>
        <taxon>Spirochaetia</taxon>
        <taxon>Leptospirales</taxon>
        <taxon>Leptospiraceae</taxon>
        <taxon>Leptospira</taxon>
    </lineage>
</organism>
<sequence>MSKTIHYFDYNATHPPFVDVLVEIQKDYLSDFYNPSGATRFSLGRQGKIEEARKILEDYTGKPAKEFVFSSTGTEANHLLTQAIAGKFSGSAIVSSLEHASMYSALEYAGFETRKIRSLSNGQVDLSHLKTLLEENPAPIFVLHVANESGVIQPLEEIFALAKEYGVPLFSDLMQSFGKIEVPFSILSGFTFSGHKIGAGMGASGTWIRSDLVFEKEFGIFRGGNQENNHRAGTENSPAILALSNVLKKRIPETKKKNEILKTYQTKIETTLEECGCKIIGKESPRIVSTSFCLLPTDDVDFFMLGLEESGFVVSTGSSCKSRSREPAASLLSMGFTEEEALRAIRISTGWFTTGEEVDALCKKNIQVLKALLVDL</sequence>
<proteinExistence type="inferred from homology"/>
<dbReference type="OrthoDB" id="9808002at2"/>
<evidence type="ECO:0000256" key="4">
    <source>
        <dbReference type="ARBA" id="ARBA00022723"/>
    </source>
</evidence>
<dbReference type="GO" id="GO:0031071">
    <property type="term" value="F:cysteine desulfurase activity"/>
    <property type="evidence" value="ECO:0007669"/>
    <property type="project" value="UniProtKB-EC"/>
</dbReference>
<feature type="domain" description="Aminotransferase class V" evidence="9">
    <location>
        <begin position="6"/>
        <end position="361"/>
    </location>
</feature>
<dbReference type="InterPro" id="IPR016454">
    <property type="entry name" value="Cysteine_dSase"/>
</dbReference>
<dbReference type="SUPFAM" id="SSF53383">
    <property type="entry name" value="PLP-dependent transferases"/>
    <property type="match status" value="1"/>
</dbReference>
<name>A0A1D7UX97_9LEPT</name>
<keyword evidence="6" id="KW-0408">Iron</keyword>
<evidence type="ECO:0000256" key="7">
    <source>
        <dbReference type="ARBA" id="ARBA00023014"/>
    </source>
</evidence>
<dbReference type="InterPro" id="IPR015424">
    <property type="entry name" value="PyrdxlP-dep_Trfase"/>
</dbReference>
<comment type="cofactor">
    <cofactor evidence="1">
        <name>pyridoxal 5'-phosphate</name>
        <dbReference type="ChEBI" id="CHEBI:597326"/>
    </cofactor>
</comment>
<evidence type="ECO:0000313" key="11">
    <source>
        <dbReference type="Proteomes" id="UP000094197"/>
    </source>
</evidence>
<dbReference type="InterPro" id="IPR015421">
    <property type="entry name" value="PyrdxlP-dep_Trfase_major"/>
</dbReference>
<dbReference type="Gene3D" id="3.40.640.10">
    <property type="entry name" value="Type I PLP-dependent aspartate aminotransferase-like (Major domain)"/>
    <property type="match status" value="1"/>
</dbReference>
<dbReference type="Proteomes" id="UP000094197">
    <property type="component" value="Chromosome 1"/>
</dbReference>
<dbReference type="PANTHER" id="PTHR11601:SF34">
    <property type="entry name" value="CYSTEINE DESULFURASE"/>
    <property type="match status" value="1"/>
</dbReference>
<dbReference type="PANTHER" id="PTHR11601">
    <property type="entry name" value="CYSTEINE DESULFURYLASE FAMILY MEMBER"/>
    <property type="match status" value="1"/>
</dbReference>
<dbReference type="AlphaFoldDB" id="A0A1D7UX97"/>
<keyword evidence="3" id="KW-0808">Transferase</keyword>
<keyword evidence="7" id="KW-0411">Iron-sulfur</keyword>
<dbReference type="EMBL" id="CP015217">
    <property type="protein sequence ID" value="AOP34210.1"/>
    <property type="molecule type" value="Genomic_DNA"/>
</dbReference>
<protein>
    <submittedName>
        <fullName evidence="10">Cysteine desulfurase</fullName>
    </submittedName>
</protein>
<dbReference type="InterPro" id="IPR015422">
    <property type="entry name" value="PyrdxlP-dep_Trfase_small"/>
</dbReference>
<dbReference type="InterPro" id="IPR000192">
    <property type="entry name" value="Aminotrans_V_dom"/>
</dbReference>
<evidence type="ECO:0000256" key="6">
    <source>
        <dbReference type="ARBA" id="ARBA00023004"/>
    </source>
</evidence>
<keyword evidence="11" id="KW-1185">Reference proteome</keyword>
<dbReference type="Pfam" id="PF00266">
    <property type="entry name" value="Aminotran_5"/>
    <property type="match status" value="1"/>
</dbReference>
<evidence type="ECO:0000256" key="8">
    <source>
        <dbReference type="ARBA" id="ARBA00050776"/>
    </source>
</evidence>
<dbReference type="GO" id="GO:0051536">
    <property type="term" value="F:iron-sulfur cluster binding"/>
    <property type="evidence" value="ECO:0007669"/>
    <property type="project" value="UniProtKB-KW"/>
</dbReference>
<evidence type="ECO:0000313" key="10">
    <source>
        <dbReference type="EMBL" id="AOP34210.1"/>
    </source>
</evidence>
<dbReference type="Gene3D" id="3.90.1150.10">
    <property type="entry name" value="Aspartate Aminotransferase, domain 1"/>
    <property type="match status" value="1"/>
</dbReference>
<evidence type="ECO:0000259" key="9">
    <source>
        <dbReference type="Pfam" id="PF00266"/>
    </source>
</evidence>
<evidence type="ECO:0000256" key="2">
    <source>
        <dbReference type="ARBA" id="ARBA00006490"/>
    </source>
</evidence>
<keyword evidence="4" id="KW-0479">Metal-binding</keyword>
<dbReference type="KEGG" id="laj:A0128_10340"/>
<comment type="catalytic activity">
    <reaction evidence="8">
        <text>(sulfur carrier)-H + L-cysteine = (sulfur carrier)-SH + L-alanine</text>
        <dbReference type="Rhea" id="RHEA:43892"/>
        <dbReference type="Rhea" id="RHEA-COMP:14737"/>
        <dbReference type="Rhea" id="RHEA-COMP:14739"/>
        <dbReference type="ChEBI" id="CHEBI:29917"/>
        <dbReference type="ChEBI" id="CHEBI:35235"/>
        <dbReference type="ChEBI" id="CHEBI:57972"/>
        <dbReference type="ChEBI" id="CHEBI:64428"/>
        <dbReference type="EC" id="2.8.1.7"/>
    </reaction>
</comment>
<reference evidence="10 11" key="1">
    <citation type="submission" date="2016-04" db="EMBL/GenBank/DDBJ databases">
        <title>Complete genome seqeunce of Leptospira alstonii serovar Room22.</title>
        <authorList>
            <person name="Nally J.E."/>
            <person name="Bayles D.O."/>
            <person name="Hurley D."/>
            <person name="Fanning S."/>
            <person name="McMahon B.J."/>
            <person name="Arent Z."/>
        </authorList>
    </citation>
    <scope>NUCLEOTIDE SEQUENCE [LARGE SCALE GENOMIC DNA]</scope>
    <source>
        <strain evidence="10 11">GWTS #1</strain>
    </source>
</reference>
<dbReference type="PIRSF" id="PIRSF005572">
    <property type="entry name" value="NifS"/>
    <property type="match status" value="1"/>
</dbReference>